<dbReference type="InterPro" id="IPR043128">
    <property type="entry name" value="Rev_trsase/Diguanyl_cyclase"/>
</dbReference>
<evidence type="ECO:0000256" key="5">
    <source>
        <dbReference type="ARBA" id="ARBA00022801"/>
    </source>
</evidence>
<feature type="domain" description="Reverse transcriptase" evidence="8">
    <location>
        <begin position="202"/>
        <end position="381"/>
    </location>
</feature>
<dbReference type="AlphaFoldDB" id="A0AAE0G018"/>
<evidence type="ECO:0000313" key="10">
    <source>
        <dbReference type="Proteomes" id="UP001190700"/>
    </source>
</evidence>
<feature type="region of interest" description="Disordered" evidence="7">
    <location>
        <begin position="619"/>
        <end position="680"/>
    </location>
</feature>
<sequence length="846" mass="94586">MRVLPLGIKVDIVLGGRWLRGLSPVTLDYAGWGTVGFQHKGASVKIAGCSPGRSASRKEAGTAMCLEPIVMLSAAQAVREIKAYRRRHGYRKEGEPGPTHDILIAYATPLVGSSMLSAVAESGEEPDPEVTTAERQKFEKLMGIFEERVVREALPNFDQIRKTEVAHIRMQAGWDGTAPSKRPYKMSMVELTQLRERLDELLAKGYIRPSSSPFSAPVLMVPKPGKPEVLRMVVDYRCLNSQTIKDKYPLPDIQQLFDEMHGARYFSSFDAVDGFWQMTMASEDVEKTAFTSPYGQYEWLVMPMGLANSPSCYQRRMQRALGHLPFVKVFIDDCIIASHTLEEHYSHIQQFLEVCEEQGIYLKKSKCQLLQTQIRFLGHVVSRKGSQPQHDKLAAIRDWPDLEHATHVRQFLGLAGYYRRYVLGFSEIAHPLTQLTNGDATWEWGATQKWAFEEIKAALCVSPILALPDMKAAADGIHPFVVQTDASGVALGGVLMQDVGEGLKPIAFESRQFSGAEQNYHAGERELCALHHCTTQTWRHYLIFTEFQLQGDHKPLVWLMSPGQPLSRRQARWYMDLVEVGVPEMEYIPGALLWVPDALSRRPDYKDISARDGLLEAGFVDPETGLPSRPNANRASAGGRPPFRPAAGKESRQGRTPLGVVDPNRIKSRKIPDSQGKPEATAALSVQGALRWMDTPDLWLDALHTLNNLDTLDVPNLHQSPGDSKLEVEPTPIGEPSDRQDWKLRADMFDYLNQEYGPFDVDACCDLGGQNRQVNRFWSDCLKEEWRGLNVWCNPPFSSSHITIEAVPENTSRNGEKILSTLPPCSFCPISSLGCRSGGNCFGPLE</sequence>
<keyword evidence="2" id="KW-0548">Nucleotidyltransferase</keyword>
<dbReference type="GO" id="GO:0009307">
    <property type="term" value="P:DNA restriction-modification system"/>
    <property type="evidence" value="ECO:0007669"/>
    <property type="project" value="InterPro"/>
</dbReference>
<name>A0AAE0G018_9CHLO</name>
<organism evidence="9 10">
    <name type="scientific">Cymbomonas tetramitiformis</name>
    <dbReference type="NCBI Taxonomy" id="36881"/>
    <lineage>
        <taxon>Eukaryota</taxon>
        <taxon>Viridiplantae</taxon>
        <taxon>Chlorophyta</taxon>
        <taxon>Pyramimonadophyceae</taxon>
        <taxon>Pyramimonadales</taxon>
        <taxon>Pyramimonadaceae</taxon>
        <taxon>Cymbomonas</taxon>
    </lineage>
</organism>
<dbReference type="Gene3D" id="3.30.70.270">
    <property type="match status" value="2"/>
</dbReference>
<proteinExistence type="predicted"/>
<dbReference type="Gene3D" id="3.10.20.370">
    <property type="match status" value="1"/>
</dbReference>
<dbReference type="GO" id="GO:0016787">
    <property type="term" value="F:hydrolase activity"/>
    <property type="evidence" value="ECO:0007669"/>
    <property type="project" value="UniProtKB-KW"/>
</dbReference>
<dbReference type="InterPro" id="IPR050951">
    <property type="entry name" value="Retrovirus_Pol_polyprotein"/>
</dbReference>
<dbReference type="EMBL" id="LGRX02011210">
    <property type="protein sequence ID" value="KAK3269129.1"/>
    <property type="molecule type" value="Genomic_DNA"/>
</dbReference>
<dbReference type="Proteomes" id="UP001190700">
    <property type="component" value="Unassembled WGS sequence"/>
</dbReference>
<dbReference type="InterPro" id="IPR041373">
    <property type="entry name" value="RT_RNaseH"/>
</dbReference>
<evidence type="ECO:0000256" key="7">
    <source>
        <dbReference type="SAM" id="MobiDB-lite"/>
    </source>
</evidence>
<dbReference type="Pfam" id="PF05869">
    <property type="entry name" value="Dam"/>
    <property type="match status" value="1"/>
</dbReference>
<comment type="caution">
    <text evidence="9">The sequence shown here is derived from an EMBL/GenBank/DDBJ whole genome shotgun (WGS) entry which is preliminary data.</text>
</comment>
<dbReference type="FunFam" id="3.10.20.370:FF:000001">
    <property type="entry name" value="Retrovirus-related Pol polyprotein from transposon 17.6-like protein"/>
    <property type="match status" value="1"/>
</dbReference>
<evidence type="ECO:0000313" key="9">
    <source>
        <dbReference type="EMBL" id="KAK3269129.1"/>
    </source>
</evidence>
<evidence type="ECO:0000256" key="1">
    <source>
        <dbReference type="ARBA" id="ARBA00022679"/>
    </source>
</evidence>
<dbReference type="GO" id="GO:0004519">
    <property type="term" value="F:endonuclease activity"/>
    <property type="evidence" value="ECO:0007669"/>
    <property type="project" value="UniProtKB-KW"/>
</dbReference>
<dbReference type="InterPro" id="IPR008593">
    <property type="entry name" value="Dam_MeTrfase"/>
</dbReference>
<dbReference type="PANTHER" id="PTHR37984:SF5">
    <property type="entry name" value="PROTEIN NYNRIN-LIKE"/>
    <property type="match status" value="1"/>
</dbReference>
<dbReference type="PROSITE" id="PS50878">
    <property type="entry name" value="RT_POL"/>
    <property type="match status" value="1"/>
</dbReference>
<keyword evidence="3" id="KW-0540">Nuclease</keyword>
<keyword evidence="4" id="KW-0255">Endonuclease</keyword>
<dbReference type="PANTHER" id="PTHR37984">
    <property type="entry name" value="PROTEIN CBG26694"/>
    <property type="match status" value="1"/>
</dbReference>
<keyword evidence="6" id="KW-0695">RNA-directed DNA polymerase</keyword>
<keyword evidence="5" id="KW-0378">Hydrolase</keyword>
<protein>
    <recommendedName>
        <fullName evidence="8">Reverse transcriptase domain-containing protein</fullName>
    </recommendedName>
</protein>
<dbReference type="CDD" id="cd09274">
    <property type="entry name" value="RNase_HI_RT_Ty3"/>
    <property type="match status" value="1"/>
</dbReference>
<gene>
    <name evidence="9" type="ORF">CYMTET_22394</name>
</gene>
<feature type="region of interest" description="Disordered" evidence="7">
    <location>
        <begin position="715"/>
        <end position="739"/>
    </location>
</feature>
<accession>A0AAE0G018</accession>
<dbReference type="FunFam" id="3.30.70.270:FF:000020">
    <property type="entry name" value="Transposon Tf2-6 polyprotein-like Protein"/>
    <property type="match status" value="1"/>
</dbReference>
<reference evidence="9 10" key="1">
    <citation type="journal article" date="2015" name="Genome Biol. Evol.">
        <title>Comparative Genomics of a Bacterivorous Green Alga Reveals Evolutionary Causalities and Consequences of Phago-Mixotrophic Mode of Nutrition.</title>
        <authorList>
            <person name="Burns J.A."/>
            <person name="Paasch A."/>
            <person name="Narechania A."/>
            <person name="Kim E."/>
        </authorList>
    </citation>
    <scope>NUCLEOTIDE SEQUENCE [LARGE SCALE GENOMIC DNA]</scope>
    <source>
        <strain evidence="9 10">PLY_AMNH</strain>
    </source>
</reference>
<evidence type="ECO:0000256" key="6">
    <source>
        <dbReference type="ARBA" id="ARBA00022918"/>
    </source>
</evidence>
<keyword evidence="10" id="KW-1185">Reference proteome</keyword>
<dbReference type="Pfam" id="PF00078">
    <property type="entry name" value="RVT_1"/>
    <property type="match status" value="1"/>
</dbReference>
<dbReference type="CDD" id="cd01647">
    <property type="entry name" value="RT_LTR"/>
    <property type="match status" value="1"/>
</dbReference>
<evidence type="ECO:0000256" key="3">
    <source>
        <dbReference type="ARBA" id="ARBA00022722"/>
    </source>
</evidence>
<dbReference type="Gene3D" id="3.10.10.10">
    <property type="entry name" value="HIV Type 1 Reverse Transcriptase, subunit A, domain 1"/>
    <property type="match status" value="1"/>
</dbReference>
<dbReference type="GO" id="GO:0003677">
    <property type="term" value="F:DNA binding"/>
    <property type="evidence" value="ECO:0007669"/>
    <property type="project" value="InterPro"/>
</dbReference>
<dbReference type="GO" id="GO:0003964">
    <property type="term" value="F:RNA-directed DNA polymerase activity"/>
    <property type="evidence" value="ECO:0007669"/>
    <property type="project" value="UniProtKB-KW"/>
</dbReference>
<dbReference type="InterPro" id="IPR000477">
    <property type="entry name" value="RT_dom"/>
</dbReference>
<evidence type="ECO:0000256" key="4">
    <source>
        <dbReference type="ARBA" id="ARBA00022759"/>
    </source>
</evidence>
<evidence type="ECO:0000256" key="2">
    <source>
        <dbReference type="ARBA" id="ARBA00022695"/>
    </source>
</evidence>
<dbReference type="GO" id="GO:0009007">
    <property type="term" value="F:site-specific DNA-methyltransferase (adenine-specific) activity"/>
    <property type="evidence" value="ECO:0007669"/>
    <property type="project" value="InterPro"/>
</dbReference>
<dbReference type="SUPFAM" id="SSF56672">
    <property type="entry name" value="DNA/RNA polymerases"/>
    <property type="match status" value="1"/>
</dbReference>
<keyword evidence="1" id="KW-0808">Transferase</keyword>
<dbReference type="InterPro" id="IPR043502">
    <property type="entry name" value="DNA/RNA_pol_sf"/>
</dbReference>
<evidence type="ECO:0000259" key="8">
    <source>
        <dbReference type="PROSITE" id="PS50878"/>
    </source>
</evidence>
<dbReference type="Pfam" id="PF17917">
    <property type="entry name" value="RT_RNaseH"/>
    <property type="match status" value="1"/>
</dbReference>